<protein>
    <submittedName>
        <fullName evidence="2">DNA gyrase subunit A</fullName>
    </submittedName>
</protein>
<comment type="caution">
    <text evidence="2">The sequence shown here is derived from an EMBL/GenBank/DDBJ whole genome shotgun (WGS) entry which is preliminary data.</text>
</comment>
<dbReference type="Gene3D" id="2.120.10.90">
    <property type="entry name" value="DNA gyrase/topoisomerase IV, subunit A, C-terminal"/>
    <property type="match status" value="1"/>
</dbReference>
<dbReference type="RefSeq" id="WP_275128254.1">
    <property type="nucleotide sequence ID" value="NZ_PZHR01000729.1"/>
</dbReference>
<feature type="compositionally biased region" description="Acidic residues" evidence="1">
    <location>
        <begin position="124"/>
        <end position="141"/>
    </location>
</feature>
<feature type="non-terminal residue" evidence="2">
    <location>
        <position position="1"/>
    </location>
</feature>
<feature type="compositionally biased region" description="Acidic residues" evidence="1">
    <location>
        <begin position="60"/>
        <end position="75"/>
    </location>
</feature>
<dbReference type="Proteomes" id="UP000240400">
    <property type="component" value="Unassembled WGS sequence"/>
</dbReference>
<dbReference type="GO" id="GO:0005524">
    <property type="term" value="F:ATP binding"/>
    <property type="evidence" value="ECO:0007669"/>
    <property type="project" value="InterPro"/>
</dbReference>
<dbReference type="EMBL" id="PZHR01000729">
    <property type="protein sequence ID" value="PTK43699.1"/>
    <property type="molecule type" value="Genomic_DNA"/>
</dbReference>
<evidence type="ECO:0000313" key="2">
    <source>
        <dbReference type="EMBL" id="PTK43699.1"/>
    </source>
</evidence>
<organism evidence="2 3">
    <name type="scientific">Staphylococcus nepalensis</name>
    <dbReference type="NCBI Taxonomy" id="214473"/>
    <lineage>
        <taxon>Bacteria</taxon>
        <taxon>Bacillati</taxon>
        <taxon>Bacillota</taxon>
        <taxon>Bacilli</taxon>
        <taxon>Bacillales</taxon>
        <taxon>Staphylococcaceae</taxon>
        <taxon>Staphylococcus</taxon>
    </lineage>
</organism>
<dbReference type="AlphaFoldDB" id="A0A2T4S5G3"/>
<reference evidence="2 3" key="1">
    <citation type="journal article" date="2016" name="Front. Microbiol.">
        <title>Comprehensive Phylogenetic Analysis of Bovine Non-aureus Staphylococci Species Based on Whole-Genome Sequencing.</title>
        <authorList>
            <person name="Naushad S."/>
            <person name="Barkema H.W."/>
            <person name="Luby C."/>
            <person name="Condas L.A."/>
            <person name="Nobrega D.B."/>
            <person name="Carson D.A."/>
            <person name="De Buck J."/>
        </authorList>
    </citation>
    <scope>NUCLEOTIDE SEQUENCE [LARGE SCALE GENOMIC DNA]</scope>
    <source>
        <strain evidence="2 3">SNUC 4337</strain>
    </source>
</reference>
<dbReference type="GO" id="GO:0003916">
    <property type="term" value="F:DNA topoisomerase activity"/>
    <property type="evidence" value="ECO:0007669"/>
    <property type="project" value="InterPro"/>
</dbReference>
<dbReference type="InterPro" id="IPR006691">
    <property type="entry name" value="GyrA/parC_rep"/>
</dbReference>
<name>A0A2T4S5G3_9STAP</name>
<dbReference type="InterPro" id="IPR035516">
    <property type="entry name" value="Gyrase/topoIV_suA_C"/>
</dbReference>
<accession>A0A2T4S5G3</accession>
<dbReference type="SUPFAM" id="SSF101904">
    <property type="entry name" value="GyrA/ParC C-terminal domain-like"/>
    <property type="match status" value="1"/>
</dbReference>
<dbReference type="GO" id="GO:0006265">
    <property type="term" value="P:DNA topological change"/>
    <property type="evidence" value="ECO:0007669"/>
    <property type="project" value="InterPro"/>
</dbReference>
<evidence type="ECO:0000256" key="1">
    <source>
        <dbReference type="SAM" id="MobiDB-lite"/>
    </source>
</evidence>
<dbReference type="GO" id="GO:0003677">
    <property type="term" value="F:DNA binding"/>
    <property type="evidence" value="ECO:0007669"/>
    <property type="project" value="InterPro"/>
</dbReference>
<sequence>IVCITTVTGEEDLMIVTNHGVIIRIDVGDISQNGRSAQGVRLIRLSDEQFVSTVAKVQEEPEDELEGTSEDETEPGENGPTPTISEQVVESEDDDRTIHTEELDETVEEDGERTELRQDFMDRENEEIENADSEDEDNEEE</sequence>
<feature type="compositionally biased region" description="Acidic residues" evidence="1">
    <location>
        <begin position="102"/>
        <end position="112"/>
    </location>
</feature>
<proteinExistence type="predicted"/>
<gene>
    <name evidence="2" type="ORF">BUZ61_16920</name>
</gene>
<feature type="compositionally biased region" description="Basic and acidic residues" evidence="1">
    <location>
        <begin position="113"/>
        <end position="123"/>
    </location>
</feature>
<feature type="region of interest" description="Disordered" evidence="1">
    <location>
        <begin position="54"/>
        <end position="141"/>
    </location>
</feature>
<evidence type="ECO:0000313" key="3">
    <source>
        <dbReference type="Proteomes" id="UP000240400"/>
    </source>
</evidence>
<dbReference type="Pfam" id="PF03989">
    <property type="entry name" value="DNA_gyraseA_C"/>
    <property type="match status" value="1"/>
</dbReference>